<feature type="domain" description="Alpha-amylase C-terminal beta-sheet" evidence="16">
    <location>
        <begin position="372"/>
        <end position="432"/>
    </location>
</feature>
<dbReference type="InterPro" id="IPR006046">
    <property type="entry name" value="Alpha_amylase"/>
</dbReference>
<keyword evidence="18" id="KW-1185">Reference proteome</keyword>
<sequence length="434" mass="48566">MYYQQNMSQVVFIRYVIFVAFFLVNLLSATPTLLFQGFNWESCKKQGGLYNSLVNYVDDIAAAGVTHVWLPPPSQSAAPEGYMPGRLYDLNASSYGNEDELKSLIKSFKDKGIKAIADIVINHRTAEKQDGRGVWCIFEGGTPDDRLDWGPSFICKDDTEYSDGNGNADTGEPFQPAPDIDHLNPRVQKELSEWMNWLKTDIGFDGWRFDYARGYSSSIAKVYMTNTSPGFAVGEYWNSVAMGQDGKPDYNQDKHRNEIMNWVQESGGGSLTAFDFTTKFILQTAVEGELWRLIDPNGKPPGLIGILPGNAVTFIDNHDTGSTQKISPFPSDKVMQGYAYILTHPGIPSVFYDHFFDWGLKDELTKLSAVRARNRITATSQVTILAYEAKLYVAVIDEKVIVKIGPEMDLGNLIPENFQLATSGEQYAVWDKKP</sequence>
<evidence type="ECO:0000256" key="7">
    <source>
        <dbReference type="ARBA" id="ARBA00023277"/>
    </source>
</evidence>
<comment type="catalytic activity">
    <reaction evidence="1 10 13">
        <text>Endohydrolysis of (1-&gt;4)-alpha-D-glucosidic linkages in polysaccharides containing three or more (1-&gt;4)-alpha-linked D-glucose units.</text>
        <dbReference type="EC" id="3.2.1.1"/>
    </reaction>
</comment>
<keyword evidence="5" id="KW-0479">Metal-binding</keyword>
<accession>A0AAD5CB56</accession>
<dbReference type="InterPro" id="IPR006047">
    <property type="entry name" value="GH13_cat_dom"/>
</dbReference>
<reference evidence="17" key="1">
    <citation type="submission" date="2022-06" db="EMBL/GenBank/DDBJ databases">
        <title>Uncovering the hologenomic basis of an extraordinary plant invasion.</title>
        <authorList>
            <person name="Bieker V.C."/>
            <person name="Martin M.D."/>
            <person name="Gilbert T."/>
            <person name="Hodgins K."/>
            <person name="Battlay P."/>
            <person name="Petersen B."/>
            <person name="Wilson J."/>
        </authorList>
    </citation>
    <scope>NUCLEOTIDE SEQUENCE</scope>
    <source>
        <strain evidence="17">AA19_3_7</strain>
        <tissue evidence="17">Leaf</tissue>
    </source>
</reference>
<feature type="domain" description="Glycosyl hydrolase family 13 catalytic" evidence="15">
    <location>
        <begin position="32"/>
        <end position="373"/>
    </location>
</feature>
<gene>
    <name evidence="17" type="ORF">M8C21_021566</name>
</gene>
<dbReference type="GO" id="GO:0004556">
    <property type="term" value="F:alpha-amylase activity"/>
    <property type="evidence" value="ECO:0007669"/>
    <property type="project" value="UniProtKB-UniRule"/>
</dbReference>
<dbReference type="InterPro" id="IPR012850">
    <property type="entry name" value="A-amylase_bs_C"/>
</dbReference>
<dbReference type="GO" id="GO:0005975">
    <property type="term" value="P:carbohydrate metabolic process"/>
    <property type="evidence" value="ECO:0007669"/>
    <property type="project" value="InterPro"/>
</dbReference>
<evidence type="ECO:0000256" key="5">
    <source>
        <dbReference type="ARBA" id="ARBA00022723"/>
    </source>
</evidence>
<keyword evidence="7 13" id="KW-0119">Carbohydrate metabolism</keyword>
<evidence type="ECO:0000256" key="3">
    <source>
        <dbReference type="ARBA" id="ARBA00008061"/>
    </source>
</evidence>
<evidence type="ECO:0000256" key="10">
    <source>
        <dbReference type="PIRNR" id="PIRNR001028"/>
    </source>
</evidence>
<comment type="similarity">
    <text evidence="3 10 12">Belongs to the glycosyl hydrolase 13 family.</text>
</comment>
<dbReference type="InterPro" id="IPR017853">
    <property type="entry name" value="GH"/>
</dbReference>
<evidence type="ECO:0000256" key="8">
    <source>
        <dbReference type="ARBA" id="ARBA00023295"/>
    </source>
</evidence>
<evidence type="ECO:0000256" key="4">
    <source>
        <dbReference type="ARBA" id="ARBA00012595"/>
    </source>
</evidence>
<keyword evidence="14" id="KW-0812">Transmembrane</keyword>
<dbReference type="Proteomes" id="UP001206925">
    <property type="component" value="Unassembled WGS sequence"/>
</dbReference>
<feature type="active site" description="Proton donor" evidence="11">
    <location>
        <position position="235"/>
    </location>
</feature>
<evidence type="ECO:0000256" key="13">
    <source>
        <dbReference type="RuleBase" id="RU361134"/>
    </source>
</evidence>
<dbReference type="SMART" id="SM00642">
    <property type="entry name" value="Aamy"/>
    <property type="match status" value="1"/>
</dbReference>
<evidence type="ECO:0000259" key="16">
    <source>
        <dbReference type="SMART" id="SM00810"/>
    </source>
</evidence>
<feature type="active site" description="Nucleophile" evidence="11">
    <location>
        <position position="210"/>
    </location>
</feature>
<dbReference type="Pfam" id="PF00128">
    <property type="entry name" value="Alpha-amylase"/>
    <property type="match status" value="1"/>
</dbReference>
<evidence type="ECO:0000256" key="6">
    <source>
        <dbReference type="ARBA" id="ARBA00022801"/>
    </source>
</evidence>
<feature type="transmembrane region" description="Helical" evidence="14">
    <location>
        <begin position="12"/>
        <end position="35"/>
    </location>
</feature>
<dbReference type="SUPFAM" id="SSF51445">
    <property type="entry name" value="(Trans)glycosidases"/>
    <property type="match status" value="1"/>
</dbReference>
<dbReference type="InterPro" id="IPR013775">
    <property type="entry name" value="A-amylase_pln"/>
</dbReference>
<dbReference type="Gene3D" id="2.60.40.1180">
    <property type="entry name" value="Golgi alpha-mannosidase II"/>
    <property type="match status" value="1"/>
</dbReference>
<evidence type="ECO:0000256" key="9">
    <source>
        <dbReference type="ARBA" id="ARBA00030238"/>
    </source>
</evidence>
<evidence type="ECO:0000259" key="15">
    <source>
        <dbReference type="SMART" id="SM00642"/>
    </source>
</evidence>
<name>A0AAD5CB56_AMBAR</name>
<dbReference type="AlphaFoldDB" id="A0AAD5CB56"/>
<evidence type="ECO:0000256" key="1">
    <source>
        <dbReference type="ARBA" id="ARBA00000548"/>
    </source>
</evidence>
<proteinExistence type="inferred from homology"/>
<dbReference type="PRINTS" id="PR00110">
    <property type="entry name" value="ALPHAAMYLASE"/>
</dbReference>
<dbReference type="EC" id="3.2.1.1" evidence="4 10"/>
<keyword evidence="14" id="KW-0472">Membrane</keyword>
<evidence type="ECO:0000256" key="11">
    <source>
        <dbReference type="PIRSR" id="PIRSR001028-1"/>
    </source>
</evidence>
<dbReference type="Gene3D" id="3.20.20.80">
    <property type="entry name" value="Glycosidases"/>
    <property type="match status" value="1"/>
</dbReference>
<protein>
    <recommendedName>
        <fullName evidence="4 10">Alpha-amylase</fullName>
        <ecNumber evidence="4 10">3.2.1.1</ecNumber>
    </recommendedName>
    <alternativeName>
        <fullName evidence="9 10">1,4-alpha-D-glucan glucanohydrolase</fullName>
    </alternativeName>
</protein>
<evidence type="ECO:0000256" key="12">
    <source>
        <dbReference type="RuleBase" id="RU003615"/>
    </source>
</evidence>
<dbReference type="GO" id="GO:0005509">
    <property type="term" value="F:calcium ion binding"/>
    <property type="evidence" value="ECO:0007669"/>
    <property type="project" value="UniProtKB-UniRule"/>
</dbReference>
<dbReference type="Pfam" id="PF07821">
    <property type="entry name" value="Alpha-amyl_C2"/>
    <property type="match status" value="1"/>
</dbReference>
<comment type="caution">
    <text evidence="17">The sequence shown here is derived from an EMBL/GenBank/DDBJ whole genome shotgun (WGS) entry which is preliminary data.</text>
</comment>
<keyword evidence="6 13" id="KW-0378">Hydrolase</keyword>
<dbReference type="PIRSF" id="PIRSF001028">
    <property type="entry name" value="Alph-amls_plant"/>
    <property type="match status" value="1"/>
</dbReference>
<evidence type="ECO:0000256" key="2">
    <source>
        <dbReference type="ARBA" id="ARBA00001913"/>
    </source>
</evidence>
<evidence type="ECO:0000256" key="14">
    <source>
        <dbReference type="SAM" id="Phobius"/>
    </source>
</evidence>
<organism evidence="17 18">
    <name type="scientific">Ambrosia artemisiifolia</name>
    <name type="common">Common ragweed</name>
    <dbReference type="NCBI Taxonomy" id="4212"/>
    <lineage>
        <taxon>Eukaryota</taxon>
        <taxon>Viridiplantae</taxon>
        <taxon>Streptophyta</taxon>
        <taxon>Embryophyta</taxon>
        <taxon>Tracheophyta</taxon>
        <taxon>Spermatophyta</taxon>
        <taxon>Magnoliopsida</taxon>
        <taxon>eudicotyledons</taxon>
        <taxon>Gunneridae</taxon>
        <taxon>Pentapetalae</taxon>
        <taxon>asterids</taxon>
        <taxon>campanulids</taxon>
        <taxon>Asterales</taxon>
        <taxon>Asteraceae</taxon>
        <taxon>Asteroideae</taxon>
        <taxon>Heliantheae alliance</taxon>
        <taxon>Heliantheae</taxon>
        <taxon>Ambrosia</taxon>
    </lineage>
</organism>
<dbReference type="PANTHER" id="PTHR43447">
    <property type="entry name" value="ALPHA-AMYLASE"/>
    <property type="match status" value="1"/>
</dbReference>
<keyword evidence="8 13" id="KW-0326">Glycosidase</keyword>
<dbReference type="CDD" id="cd11314">
    <property type="entry name" value="AmyAc_arch_bac_plant_AmyA"/>
    <property type="match status" value="1"/>
</dbReference>
<dbReference type="InterPro" id="IPR013780">
    <property type="entry name" value="Glyco_hydro_b"/>
</dbReference>
<evidence type="ECO:0000313" key="18">
    <source>
        <dbReference type="Proteomes" id="UP001206925"/>
    </source>
</evidence>
<keyword evidence="14" id="KW-1133">Transmembrane helix</keyword>
<dbReference type="SMART" id="SM00810">
    <property type="entry name" value="Alpha-amyl_C2"/>
    <property type="match status" value="1"/>
</dbReference>
<comment type="cofactor">
    <cofactor evidence="2 10">
        <name>Ca(2+)</name>
        <dbReference type="ChEBI" id="CHEBI:29108"/>
    </cofactor>
</comment>
<evidence type="ECO:0000313" key="17">
    <source>
        <dbReference type="EMBL" id="KAI7738194.1"/>
    </source>
</evidence>
<dbReference type="SUPFAM" id="SSF51011">
    <property type="entry name" value="Glycosyl hydrolase domain"/>
    <property type="match status" value="1"/>
</dbReference>
<dbReference type="EMBL" id="JAMZMK010008857">
    <property type="protein sequence ID" value="KAI7738194.1"/>
    <property type="molecule type" value="Genomic_DNA"/>
</dbReference>